<reference evidence="1 2" key="1">
    <citation type="submission" date="2019-10" db="EMBL/GenBank/DDBJ databases">
        <authorList>
            <person name="Palmer J.M."/>
        </authorList>
    </citation>
    <scope>NUCLEOTIDE SEQUENCE [LARGE SCALE GENOMIC DNA]</scope>
    <source>
        <strain evidence="1 2">TWF694</strain>
    </source>
</reference>
<sequence>MMAKCTITATPPPASASTLYKTIHHTCIEFLSSMSQDPSSPTLINTDDVRAVRTSDFEQTWGHRFSVSLHPQEYGTPLTMNGLVEHLEAAAPLLKRWDVEIEDVVVDEVRRKAVVRSTYKMQAKGASLTTEEGENKKENEGEVEVKEVVENDMVWMLQLDEAGERVEKAVEFKDYLADEKFKKTFD</sequence>
<organism evidence="1 2">
    <name type="scientific">Orbilia ellipsospora</name>
    <dbReference type="NCBI Taxonomy" id="2528407"/>
    <lineage>
        <taxon>Eukaryota</taxon>
        <taxon>Fungi</taxon>
        <taxon>Dikarya</taxon>
        <taxon>Ascomycota</taxon>
        <taxon>Pezizomycotina</taxon>
        <taxon>Orbiliomycetes</taxon>
        <taxon>Orbiliales</taxon>
        <taxon>Orbiliaceae</taxon>
        <taxon>Orbilia</taxon>
    </lineage>
</organism>
<protein>
    <submittedName>
        <fullName evidence="1">Uncharacterized protein</fullName>
    </submittedName>
</protein>
<evidence type="ECO:0000313" key="1">
    <source>
        <dbReference type="EMBL" id="KAK6527787.1"/>
    </source>
</evidence>
<accession>A0AAV9WW93</accession>
<comment type="caution">
    <text evidence="1">The sequence shown here is derived from an EMBL/GenBank/DDBJ whole genome shotgun (WGS) entry which is preliminary data.</text>
</comment>
<proteinExistence type="predicted"/>
<gene>
    <name evidence="1" type="ORF">TWF694_004767</name>
</gene>
<evidence type="ECO:0000313" key="2">
    <source>
        <dbReference type="Proteomes" id="UP001365542"/>
    </source>
</evidence>
<dbReference type="Proteomes" id="UP001365542">
    <property type="component" value="Unassembled WGS sequence"/>
</dbReference>
<dbReference type="AlphaFoldDB" id="A0AAV9WW93"/>
<name>A0AAV9WW93_9PEZI</name>
<keyword evidence="2" id="KW-1185">Reference proteome</keyword>
<dbReference type="EMBL" id="JAVHJO010000015">
    <property type="protein sequence ID" value="KAK6527787.1"/>
    <property type="molecule type" value="Genomic_DNA"/>
</dbReference>